<dbReference type="EMBL" id="QUNG01000002">
    <property type="protein sequence ID" value="REG85565.1"/>
    <property type="molecule type" value="Genomic_DNA"/>
</dbReference>
<organism evidence="1 2">
    <name type="scientific">Marinomonas pollencensis</name>
    <dbReference type="NCBI Taxonomy" id="491954"/>
    <lineage>
        <taxon>Bacteria</taxon>
        <taxon>Pseudomonadati</taxon>
        <taxon>Pseudomonadota</taxon>
        <taxon>Gammaproteobacteria</taxon>
        <taxon>Oceanospirillales</taxon>
        <taxon>Oceanospirillaceae</taxon>
        <taxon>Marinomonas</taxon>
    </lineage>
</organism>
<evidence type="ECO:0000313" key="1">
    <source>
        <dbReference type="EMBL" id="REG85565.1"/>
    </source>
</evidence>
<protein>
    <submittedName>
        <fullName evidence="1">Uncharacterized protein</fullName>
    </submittedName>
</protein>
<accession>A0A3E0DR09</accession>
<gene>
    <name evidence="1" type="ORF">DFP81_10298</name>
</gene>
<sequence length="30" mass="3402">MTTYNLAHPGEILKELVIEPLELIMKHGPN</sequence>
<comment type="caution">
    <text evidence="1">The sequence shown here is derived from an EMBL/GenBank/DDBJ whole genome shotgun (WGS) entry which is preliminary data.</text>
</comment>
<keyword evidence="2" id="KW-1185">Reference proteome</keyword>
<dbReference type="Proteomes" id="UP000256542">
    <property type="component" value="Unassembled WGS sequence"/>
</dbReference>
<evidence type="ECO:0000313" key="2">
    <source>
        <dbReference type="Proteomes" id="UP000256542"/>
    </source>
</evidence>
<dbReference type="AlphaFoldDB" id="A0A3E0DR09"/>
<reference evidence="1 2" key="1">
    <citation type="submission" date="2018-08" db="EMBL/GenBank/DDBJ databases">
        <title>Genomic Encyclopedia of Type Strains, Phase III (KMG-III): the genomes of soil and plant-associated and newly described type strains.</title>
        <authorList>
            <person name="Whitman W."/>
        </authorList>
    </citation>
    <scope>NUCLEOTIDE SEQUENCE [LARGE SCALE GENOMIC DNA]</scope>
    <source>
        <strain evidence="1 2">CECT 7375</strain>
    </source>
</reference>
<name>A0A3E0DR09_9GAMM</name>
<proteinExistence type="predicted"/>